<evidence type="ECO:0000256" key="1">
    <source>
        <dbReference type="ARBA" id="ARBA00000553"/>
    </source>
</evidence>
<keyword evidence="8" id="KW-0186">Copper</keyword>
<dbReference type="RefSeq" id="WP_129473384.1">
    <property type="nucleotide sequence ID" value="NZ_SDWS01000001.1"/>
</dbReference>
<evidence type="ECO:0000256" key="7">
    <source>
        <dbReference type="ARBA" id="ARBA00022833"/>
    </source>
</evidence>
<evidence type="ECO:0000256" key="9">
    <source>
        <dbReference type="ARBA" id="ARBA00047989"/>
    </source>
</evidence>
<dbReference type="EMBL" id="SDWS01000001">
    <property type="protein sequence ID" value="RYB96435.1"/>
    <property type="molecule type" value="Genomic_DNA"/>
</dbReference>
<dbReference type="Proteomes" id="UP000291838">
    <property type="component" value="Unassembled WGS sequence"/>
</dbReference>
<comment type="catalytic activity">
    <reaction evidence="9">
        <text>adenosine + H2O + H(+) = inosine + NH4(+)</text>
        <dbReference type="Rhea" id="RHEA:24408"/>
        <dbReference type="ChEBI" id="CHEBI:15377"/>
        <dbReference type="ChEBI" id="CHEBI:15378"/>
        <dbReference type="ChEBI" id="CHEBI:16335"/>
        <dbReference type="ChEBI" id="CHEBI:17596"/>
        <dbReference type="ChEBI" id="CHEBI:28938"/>
        <dbReference type="EC" id="3.5.4.4"/>
    </reaction>
    <physiologicalReaction direction="left-to-right" evidence="9">
        <dbReference type="Rhea" id="RHEA:24409"/>
    </physiologicalReaction>
</comment>
<dbReference type="GO" id="GO:0017061">
    <property type="term" value="F:S-methyl-5-thioadenosine phosphorylase activity"/>
    <property type="evidence" value="ECO:0007669"/>
    <property type="project" value="UniProtKB-EC"/>
</dbReference>
<keyword evidence="4" id="KW-0808">Transferase</keyword>
<organism evidence="13 14">
    <name type="scientific">Nocardioides glacieisoli</name>
    <dbReference type="NCBI Taxonomy" id="1168730"/>
    <lineage>
        <taxon>Bacteria</taxon>
        <taxon>Bacillati</taxon>
        <taxon>Actinomycetota</taxon>
        <taxon>Actinomycetes</taxon>
        <taxon>Propionibacteriales</taxon>
        <taxon>Nocardioidaceae</taxon>
        <taxon>Nocardioides</taxon>
    </lineage>
</organism>
<comment type="catalytic activity">
    <reaction evidence="1">
        <text>inosine + phosphate = alpha-D-ribose 1-phosphate + hypoxanthine</text>
        <dbReference type="Rhea" id="RHEA:27646"/>
        <dbReference type="ChEBI" id="CHEBI:17368"/>
        <dbReference type="ChEBI" id="CHEBI:17596"/>
        <dbReference type="ChEBI" id="CHEBI:43474"/>
        <dbReference type="ChEBI" id="CHEBI:57720"/>
        <dbReference type="EC" id="2.4.2.1"/>
    </reaction>
    <physiologicalReaction direction="left-to-right" evidence="1">
        <dbReference type="Rhea" id="RHEA:27647"/>
    </physiologicalReaction>
</comment>
<dbReference type="InterPro" id="IPR003730">
    <property type="entry name" value="Cu_polyphenol_OxRdtase"/>
</dbReference>
<evidence type="ECO:0000256" key="3">
    <source>
        <dbReference type="ARBA" id="ARBA00007353"/>
    </source>
</evidence>
<dbReference type="PANTHER" id="PTHR30616:SF2">
    <property type="entry name" value="PURINE NUCLEOSIDE PHOSPHORYLASE LACC1"/>
    <property type="match status" value="1"/>
</dbReference>
<evidence type="ECO:0000256" key="6">
    <source>
        <dbReference type="ARBA" id="ARBA00022801"/>
    </source>
</evidence>
<comment type="catalytic activity">
    <reaction evidence="10">
        <text>adenosine + phosphate = alpha-D-ribose 1-phosphate + adenine</text>
        <dbReference type="Rhea" id="RHEA:27642"/>
        <dbReference type="ChEBI" id="CHEBI:16335"/>
        <dbReference type="ChEBI" id="CHEBI:16708"/>
        <dbReference type="ChEBI" id="CHEBI:43474"/>
        <dbReference type="ChEBI" id="CHEBI:57720"/>
        <dbReference type="EC" id="2.4.2.1"/>
    </reaction>
    <physiologicalReaction direction="left-to-right" evidence="10">
        <dbReference type="Rhea" id="RHEA:27643"/>
    </physiologicalReaction>
</comment>
<name>A0A4Q2S7I3_9ACTN</name>
<dbReference type="AlphaFoldDB" id="A0A4Q2S7I3"/>
<dbReference type="GO" id="GO:0005507">
    <property type="term" value="F:copper ion binding"/>
    <property type="evidence" value="ECO:0007669"/>
    <property type="project" value="TreeGrafter"/>
</dbReference>
<evidence type="ECO:0000256" key="10">
    <source>
        <dbReference type="ARBA" id="ARBA00048968"/>
    </source>
</evidence>
<evidence type="ECO:0000256" key="2">
    <source>
        <dbReference type="ARBA" id="ARBA00003215"/>
    </source>
</evidence>
<keyword evidence="5" id="KW-0479">Metal-binding</keyword>
<dbReference type="Gene3D" id="3.60.140.10">
    <property type="entry name" value="CNF1/YfiH-like putative cysteine hydrolases"/>
    <property type="match status" value="1"/>
</dbReference>
<evidence type="ECO:0000313" key="13">
    <source>
        <dbReference type="EMBL" id="RYB96435.1"/>
    </source>
</evidence>
<dbReference type="InterPro" id="IPR011324">
    <property type="entry name" value="Cytotoxic_necrot_fac-like_cat"/>
</dbReference>
<comment type="caution">
    <text evidence="13">The sequence shown here is derived from an EMBL/GenBank/DDBJ whole genome shotgun (WGS) entry which is preliminary data.</text>
</comment>
<dbReference type="GO" id="GO:0016787">
    <property type="term" value="F:hydrolase activity"/>
    <property type="evidence" value="ECO:0007669"/>
    <property type="project" value="UniProtKB-KW"/>
</dbReference>
<keyword evidence="14" id="KW-1185">Reference proteome</keyword>
<dbReference type="CDD" id="cd16833">
    <property type="entry name" value="YfiH"/>
    <property type="match status" value="1"/>
</dbReference>
<dbReference type="Pfam" id="PF02578">
    <property type="entry name" value="Cu-oxidase_4"/>
    <property type="match status" value="1"/>
</dbReference>
<evidence type="ECO:0000313" key="14">
    <source>
        <dbReference type="Proteomes" id="UP000291838"/>
    </source>
</evidence>
<dbReference type="OrthoDB" id="4279at2"/>
<comment type="catalytic activity">
    <reaction evidence="11">
        <text>S-methyl-5'-thioadenosine + phosphate = 5-(methylsulfanyl)-alpha-D-ribose 1-phosphate + adenine</text>
        <dbReference type="Rhea" id="RHEA:11852"/>
        <dbReference type="ChEBI" id="CHEBI:16708"/>
        <dbReference type="ChEBI" id="CHEBI:17509"/>
        <dbReference type="ChEBI" id="CHEBI:43474"/>
        <dbReference type="ChEBI" id="CHEBI:58533"/>
        <dbReference type="EC" id="2.4.2.28"/>
    </reaction>
    <physiologicalReaction direction="left-to-right" evidence="11">
        <dbReference type="Rhea" id="RHEA:11853"/>
    </physiologicalReaction>
</comment>
<sequence length="231" mass="23765">MTLLRHHDRVEGNLVIEVAFTDVSLSLGDAAEAEVRHEALRQVAAATMATPVLMHQVHGADTVLVDDRGEGEVQTGDALYTSQPGVALLARAADCVPVLLADPATGWIAAVHSGRPGLAAGVVPAAVAALRAGGADPSVAWIGPHVCGSCYEVPADLQDAVAAVVPEARSTTSWGTPALDLGSGVRAQLDAAGITDVRVVDACTREDPSWPSHRRDGAAATRFAGAIWSHP</sequence>
<reference evidence="13 14" key="1">
    <citation type="submission" date="2019-01" db="EMBL/GenBank/DDBJ databases">
        <title>Novel species of Nocardioides.</title>
        <authorList>
            <person name="Liu Q."/>
            <person name="Xin Y.-H."/>
        </authorList>
    </citation>
    <scope>NUCLEOTIDE SEQUENCE [LARGE SCALE GENOMIC DNA]</scope>
    <source>
        <strain evidence="13 14">HLT3-15</strain>
    </source>
</reference>
<dbReference type="NCBIfam" id="TIGR00726">
    <property type="entry name" value="peptidoglycan editing factor PgeF"/>
    <property type="match status" value="1"/>
</dbReference>
<evidence type="ECO:0000256" key="12">
    <source>
        <dbReference type="RuleBase" id="RU361274"/>
    </source>
</evidence>
<gene>
    <name evidence="13" type="primary">pgeF</name>
    <name evidence="13" type="ORF">EUA06_02365</name>
</gene>
<dbReference type="SUPFAM" id="SSF64438">
    <property type="entry name" value="CNF1/YfiH-like putative cysteine hydrolases"/>
    <property type="match status" value="1"/>
</dbReference>
<comment type="function">
    <text evidence="2">Purine nucleoside enzyme that catalyzes the phosphorolysis of adenosine and inosine nucleosides, yielding D-ribose 1-phosphate and the respective free bases, adenine and hypoxanthine. Also catalyzes the phosphorolysis of S-methyl-5'-thioadenosine into adenine and S-methyl-5-thio-alpha-D-ribose 1-phosphate. Also has adenosine deaminase activity.</text>
</comment>
<comment type="similarity">
    <text evidence="3 12">Belongs to the purine nucleoside phosphorylase YfiH/LACC1 family.</text>
</comment>
<evidence type="ECO:0000256" key="4">
    <source>
        <dbReference type="ARBA" id="ARBA00022679"/>
    </source>
</evidence>
<evidence type="ECO:0000256" key="5">
    <source>
        <dbReference type="ARBA" id="ARBA00022723"/>
    </source>
</evidence>
<evidence type="ECO:0000256" key="8">
    <source>
        <dbReference type="ARBA" id="ARBA00023008"/>
    </source>
</evidence>
<accession>A0A4Q2S7I3</accession>
<proteinExistence type="inferred from homology"/>
<dbReference type="PANTHER" id="PTHR30616">
    <property type="entry name" value="UNCHARACTERIZED PROTEIN YFIH"/>
    <property type="match status" value="1"/>
</dbReference>
<evidence type="ECO:0000256" key="11">
    <source>
        <dbReference type="ARBA" id="ARBA00049893"/>
    </source>
</evidence>
<keyword evidence="6" id="KW-0378">Hydrolase</keyword>
<protein>
    <recommendedName>
        <fullName evidence="12">Purine nucleoside phosphorylase</fullName>
    </recommendedName>
</protein>
<keyword evidence="7" id="KW-0862">Zinc</keyword>
<dbReference type="InterPro" id="IPR038371">
    <property type="entry name" value="Cu_polyphenol_OxRdtase_sf"/>
</dbReference>